<evidence type="ECO:0000313" key="3">
    <source>
        <dbReference type="Proteomes" id="UP000298458"/>
    </source>
</evidence>
<dbReference type="PANTHER" id="PTHR34580:SF3">
    <property type="entry name" value="PROTEIN PAFB"/>
    <property type="match status" value="1"/>
</dbReference>
<dbReference type="OrthoDB" id="341756at2"/>
<dbReference type="InterPro" id="IPR026881">
    <property type="entry name" value="WYL_dom"/>
</dbReference>
<evidence type="ECO:0000313" key="2">
    <source>
        <dbReference type="EMBL" id="TGK11389.1"/>
    </source>
</evidence>
<dbReference type="InterPro" id="IPR051534">
    <property type="entry name" value="CBASS_pafABC_assoc_protein"/>
</dbReference>
<accession>A0A4R9GFR1</accession>
<protein>
    <submittedName>
        <fullName evidence="2">WYL domain-containing protein</fullName>
    </submittedName>
</protein>
<dbReference type="PROSITE" id="PS52050">
    <property type="entry name" value="WYL"/>
    <property type="match status" value="1"/>
</dbReference>
<dbReference type="EMBL" id="RQET01000004">
    <property type="protein sequence ID" value="TGK11389.1"/>
    <property type="molecule type" value="Genomic_DNA"/>
</dbReference>
<reference evidence="2" key="1">
    <citation type="journal article" date="2019" name="PLoS Negl. Trop. Dis.">
        <title>Revisiting the worldwide diversity of Leptospira species in the environment.</title>
        <authorList>
            <person name="Vincent A.T."/>
            <person name="Schiettekatte O."/>
            <person name="Bourhy P."/>
            <person name="Veyrier F.J."/>
            <person name="Picardeau M."/>
        </authorList>
    </citation>
    <scope>NUCLEOTIDE SEQUENCE [LARGE SCALE GENOMIC DNA]</scope>
    <source>
        <strain evidence="2">SSW15</strain>
    </source>
</reference>
<name>A0A4R9GFR1_9LEPT</name>
<dbReference type="Proteomes" id="UP000298458">
    <property type="component" value="Unassembled WGS sequence"/>
</dbReference>
<dbReference type="PANTHER" id="PTHR34580">
    <property type="match status" value="1"/>
</dbReference>
<feature type="domain" description="WYL" evidence="1">
    <location>
        <begin position="166"/>
        <end position="216"/>
    </location>
</feature>
<organism evidence="2 3">
    <name type="scientific">Leptospira fletcheri</name>
    <dbReference type="NCBI Taxonomy" id="2484981"/>
    <lineage>
        <taxon>Bacteria</taxon>
        <taxon>Pseudomonadati</taxon>
        <taxon>Spirochaetota</taxon>
        <taxon>Spirochaetia</taxon>
        <taxon>Leptospirales</taxon>
        <taxon>Leptospiraceae</taxon>
        <taxon>Leptospira</taxon>
    </lineage>
</organism>
<dbReference type="RefSeq" id="WP_135766794.1">
    <property type="nucleotide sequence ID" value="NZ_RQET01000004.1"/>
</dbReference>
<sequence length="343" mass="40025">MEQQEEFESDPELGIEPREMNPTESRLLTLLFNFFQFPEGLTLSGLKDIMGEFYDNENKDSDRRKLSRDIQELESLGFRIRYYPQKHDKDFVYVLETDPWAKSLRFDPNELREISAVLLEAYSESPRYELYTAAQKIFAGELGFFPELKEEPREISDESGQIAFSVLEALKNRSPLRLKYFKTFPEDSYFIEVDPVRLLRRGGEDYYLLAYDRSEKIKKRLILTKILEAEILEGDFIYQKRGAKAETWEDQIVHAALFPVHEPRKVSLLCKSEALVKAKQFLSGIPLTQEGNMIRFECTNLEGLLPFLWKEGSALEKIEPEELKKRLKDSLSFLAESYGSDFS</sequence>
<proteinExistence type="predicted"/>
<evidence type="ECO:0000259" key="1">
    <source>
        <dbReference type="Pfam" id="PF13280"/>
    </source>
</evidence>
<comment type="caution">
    <text evidence="2">The sequence shown here is derived from an EMBL/GenBank/DDBJ whole genome shotgun (WGS) entry which is preliminary data.</text>
</comment>
<gene>
    <name evidence="2" type="ORF">EHO60_03485</name>
</gene>
<dbReference type="AlphaFoldDB" id="A0A4R9GFR1"/>
<dbReference type="Pfam" id="PF13280">
    <property type="entry name" value="WYL"/>
    <property type="match status" value="1"/>
</dbReference>
<keyword evidence="3" id="KW-1185">Reference proteome</keyword>